<dbReference type="OrthoDB" id="7181295at2"/>
<keyword evidence="11" id="KW-0282">Flagellum</keyword>
<evidence type="ECO:0000256" key="1">
    <source>
        <dbReference type="ARBA" id="ARBA00004117"/>
    </source>
</evidence>
<keyword evidence="11" id="KW-0966">Cell projection</keyword>
<dbReference type="AlphaFoldDB" id="A0A164APL6"/>
<proteinExistence type="inferred from homology"/>
<comment type="caution">
    <text evidence="11">The sequence shown here is derived from an EMBL/GenBank/DDBJ whole genome shotgun (WGS) entry which is preliminary data.</text>
</comment>
<dbReference type="PANTHER" id="PTHR30033">
    <property type="entry name" value="FLAGELLAR HOOK-ASSOCIATED PROTEIN 1"/>
    <property type="match status" value="1"/>
</dbReference>
<organism evidence="11 12">
    <name type="scientific">Tardiphaga robiniae</name>
    <dbReference type="NCBI Taxonomy" id="943830"/>
    <lineage>
        <taxon>Bacteria</taxon>
        <taxon>Pseudomonadati</taxon>
        <taxon>Pseudomonadota</taxon>
        <taxon>Alphaproteobacteria</taxon>
        <taxon>Hyphomicrobiales</taxon>
        <taxon>Nitrobacteraceae</taxon>
        <taxon>Tardiphaga</taxon>
    </lineage>
</organism>
<protein>
    <recommendedName>
        <fullName evidence="4 7">Flagellar hook-associated protein 1</fullName>
        <shortName evidence="7">HAP1</shortName>
    </recommendedName>
</protein>
<dbReference type="Proteomes" id="UP000076574">
    <property type="component" value="Unassembled WGS sequence"/>
</dbReference>
<reference evidence="11 12" key="1">
    <citation type="submission" date="2016-03" db="EMBL/GenBank/DDBJ databases">
        <title>Microsymbionts genomes from the relict species Vavilovia formosa (Stev.) Fed.</title>
        <authorList>
            <person name="Kopat V."/>
            <person name="Chirak E."/>
            <person name="Kimeklis A."/>
            <person name="Andronov E."/>
        </authorList>
    </citation>
    <scope>NUCLEOTIDE SEQUENCE [LARGE SCALE GENOMIC DNA]</scope>
    <source>
        <strain evidence="11 12">Vaf07</strain>
    </source>
</reference>
<dbReference type="SUPFAM" id="SSF64518">
    <property type="entry name" value="Phase 1 flagellin"/>
    <property type="match status" value="1"/>
</dbReference>
<evidence type="ECO:0000313" key="11">
    <source>
        <dbReference type="EMBL" id="KZD25117.1"/>
    </source>
</evidence>
<dbReference type="Pfam" id="PF00460">
    <property type="entry name" value="Flg_bb_rod"/>
    <property type="match status" value="1"/>
</dbReference>
<dbReference type="InterPro" id="IPR010930">
    <property type="entry name" value="Flg_bb/hook_C_dom"/>
</dbReference>
<evidence type="ECO:0000259" key="10">
    <source>
        <dbReference type="Pfam" id="PF22638"/>
    </source>
</evidence>
<name>A0A164APL6_9BRAD</name>
<keyword evidence="12" id="KW-1185">Reference proteome</keyword>
<dbReference type="Pfam" id="PF22638">
    <property type="entry name" value="FlgK_D1"/>
    <property type="match status" value="1"/>
</dbReference>
<feature type="domain" description="Flagellar basal body rod protein N-terminal" evidence="8">
    <location>
        <begin position="9"/>
        <end position="37"/>
    </location>
</feature>
<evidence type="ECO:0000256" key="2">
    <source>
        <dbReference type="ARBA" id="ARBA00004613"/>
    </source>
</evidence>
<evidence type="ECO:0000259" key="9">
    <source>
        <dbReference type="Pfam" id="PF06429"/>
    </source>
</evidence>
<dbReference type="PRINTS" id="PR01005">
    <property type="entry name" value="FLGHOOKAP1"/>
</dbReference>
<dbReference type="GO" id="GO:0009424">
    <property type="term" value="C:bacterial-type flagellum hook"/>
    <property type="evidence" value="ECO:0007669"/>
    <property type="project" value="UniProtKB-UniRule"/>
</dbReference>
<feature type="domain" description="Flagellar basal-body/hook protein C-terminal" evidence="9">
    <location>
        <begin position="544"/>
        <end position="582"/>
    </location>
</feature>
<dbReference type="GO" id="GO:0009425">
    <property type="term" value="C:bacterial-type flagellum basal body"/>
    <property type="evidence" value="ECO:0007669"/>
    <property type="project" value="UniProtKB-SubCell"/>
</dbReference>
<keyword evidence="5 7" id="KW-0964">Secreted</keyword>
<dbReference type="EMBL" id="LVYV01000001">
    <property type="protein sequence ID" value="KZD25117.1"/>
    <property type="molecule type" value="Genomic_DNA"/>
</dbReference>
<dbReference type="GO" id="GO:0044780">
    <property type="term" value="P:bacterial-type flagellum assembly"/>
    <property type="evidence" value="ECO:0007669"/>
    <property type="project" value="InterPro"/>
</dbReference>
<evidence type="ECO:0000256" key="7">
    <source>
        <dbReference type="RuleBase" id="RU362065"/>
    </source>
</evidence>
<evidence type="ECO:0000256" key="6">
    <source>
        <dbReference type="ARBA" id="ARBA00023143"/>
    </source>
</evidence>
<dbReference type="GO" id="GO:0005576">
    <property type="term" value="C:extracellular region"/>
    <property type="evidence" value="ECO:0007669"/>
    <property type="project" value="UniProtKB-SubCell"/>
</dbReference>
<dbReference type="InterPro" id="IPR002371">
    <property type="entry name" value="FlgK"/>
</dbReference>
<dbReference type="STRING" id="943830.A4A58_01170"/>
<sequence length="589" mass="58624">MSLEIARSIAVSSLMASQVQISVSSSNISNADTTGYTVKTANQVATTSGGVGTGVSITGITSSVDRLLFKSLISATSDLGAADINTDYLDRLQALYGSMTGADDTGTSIANTLASLETAVSSLAGTTSSASLQANVVSALDNLASQLRETSSGIQQLRGTADAAISSDVDQVNANLTAIASLNAQIKQAAAAGQPTGDLEDQRNVALQTVASKMNVSYFISSTGDMQVYTASGQTLVDSSAHLLSFTAASSVTANVSYTAGSSSGLSGISVNGVDVTAQITSGEIGSLLSLRDSVLPAAQSQLDQLANTLADSLNAANNQGTSLPPPTTLTGTTTVTAATALDATGTVRIAVADQSGSLVSYADLDLSTYATVGDLVSAINGISGLSASINASGKVVIASTSSTNGIAINEMTSAVGSSAIGLSDYLGLNDLVTGTGASNIAVRSDLLSNSGLFAVATLDASATLTTGSTVLSAGATDVVDEIYSALTDSRTFGASGGLGSSTGSFADYAATVIANVASKATLAATTYTSKSTAQSSFANALASQSGVNLDEETAKISTLQNQYTAASQLMQAINDMFSSLIAAVQSAS</sequence>
<evidence type="ECO:0000256" key="5">
    <source>
        <dbReference type="ARBA" id="ARBA00022525"/>
    </source>
</evidence>
<gene>
    <name evidence="7" type="primary">flgK</name>
    <name evidence="11" type="ORF">A4A58_01170</name>
</gene>
<dbReference type="GO" id="GO:0005198">
    <property type="term" value="F:structural molecule activity"/>
    <property type="evidence" value="ECO:0007669"/>
    <property type="project" value="UniProtKB-UniRule"/>
</dbReference>
<comment type="similarity">
    <text evidence="3 7">Belongs to the flagella basal body rod proteins family.</text>
</comment>
<feature type="domain" description="Flagellar hook-associated protein FlgK helical" evidence="10">
    <location>
        <begin position="104"/>
        <end position="324"/>
    </location>
</feature>
<dbReference type="RefSeq" id="WP_068729049.1">
    <property type="nucleotide sequence ID" value="NZ_LVYV01000001.1"/>
</dbReference>
<evidence type="ECO:0000259" key="8">
    <source>
        <dbReference type="Pfam" id="PF00460"/>
    </source>
</evidence>
<dbReference type="Pfam" id="PF06429">
    <property type="entry name" value="Flg_bbr_C"/>
    <property type="match status" value="1"/>
</dbReference>
<evidence type="ECO:0000313" key="12">
    <source>
        <dbReference type="Proteomes" id="UP000076574"/>
    </source>
</evidence>
<dbReference type="InterPro" id="IPR053927">
    <property type="entry name" value="FlgK_helical"/>
</dbReference>
<comment type="subcellular location">
    <subcellularLocation>
        <location evidence="1">Bacterial flagellum basal body</location>
    </subcellularLocation>
    <subcellularLocation>
        <location evidence="2 7">Secreted</location>
    </subcellularLocation>
</comment>
<keyword evidence="11" id="KW-0969">Cilium</keyword>
<accession>A0A164APL6</accession>
<dbReference type="PANTHER" id="PTHR30033:SF1">
    <property type="entry name" value="FLAGELLAR HOOK-ASSOCIATED PROTEIN 1"/>
    <property type="match status" value="1"/>
</dbReference>
<evidence type="ECO:0000256" key="3">
    <source>
        <dbReference type="ARBA" id="ARBA00009677"/>
    </source>
</evidence>
<evidence type="ECO:0000256" key="4">
    <source>
        <dbReference type="ARBA" id="ARBA00016244"/>
    </source>
</evidence>
<dbReference type="InterPro" id="IPR001444">
    <property type="entry name" value="Flag_bb_rod_N"/>
</dbReference>
<dbReference type="NCBIfam" id="TIGR02492">
    <property type="entry name" value="flgK_ends"/>
    <property type="match status" value="1"/>
</dbReference>
<keyword evidence="6 7" id="KW-0975">Bacterial flagellum</keyword>